<name>A0ABP0R560_9DINO</name>
<reference evidence="2 3" key="1">
    <citation type="submission" date="2024-02" db="EMBL/GenBank/DDBJ databases">
        <authorList>
            <person name="Chen Y."/>
            <person name="Shah S."/>
            <person name="Dougan E. K."/>
            <person name="Thang M."/>
            <person name="Chan C."/>
        </authorList>
    </citation>
    <scope>NUCLEOTIDE SEQUENCE [LARGE SCALE GENOMIC DNA]</scope>
</reference>
<accession>A0ABP0R560</accession>
<gene>
    <name evidence="2" type="ORF">SCF082_LOCUS44309</name>
</gene>
<evidence type="ECO:0000313" key="3">
    <source>
        <dbReference type="Proteomes" id="UP001642464"/>
    </source>
</evidence>
<keyword evidence="3" id="KW-1185">Reference proteome</keyword>
<proteinExistence type="predicted"/>
<sequence length="147" mass="16153">MKQEIKEELCQDGSEHEWVPLSDEVNWDVLMAPSEPNGTEWAWVPQAPREIDSDDEGLVLWEAPDPNGLKEAWMDICGSIPGMKKQELSAVPPAKPVAKTLPRNAQARPAEPLTEKGTARSSGLLMAKMEVAEAAQREESKDRPPGA</sequence>
<evidence type="ECO:0000256" key="1">
    <source>
        <dbReference type="SAM" id="MobiDB-lite"/>
    </source>
</evidence>
<comment type="caution">
    <text evidence="2">The sequence shown here is derived from an EMBL/GenBank/DDBJ whole genome shotgun (WGS) entry which is preliminary data.</text>
</comment>
<protein>
    <submittedName>
        <fullName evidence="2">Uncharacterized protein</fullName>
    </submittedName>
</protein>
<dbReference type="EMBL" id="CAXAMM010040598">
    <property type="protein sequence ID" value="CAK9094252.1"/>
    <property type="molecule type" value="Genomic_DNA"/>
</dbReference>
<feature type="region of interest" description="Disordered" evidence="1">
    <location>
        <begin position="92"/>
        <end position="123"/>
    </location>
</feature>
<evidence type="ECO:0000313" key="2">
    <source>
        <dbReference type="EMBL" id="CAK9094252.1"/>
    </source>
</evidence>
<organism evidence="2 3">
    <name type="scientific">Durusdinium trenchii</name>
    <dbReference type="NCBI Taxonomy" id="1381693"/>
    <lineage>
        <taxon>Eukaryota</taxon>
        <taxon>Sar</taxon>
        <taxon>Alveolata</taxon>
        <taxon>Dinophyceae</taxon>
        <taxon>Suessiales</taxon>
        <taxon>Symbiodiniaceae</taxon>
        <taxon>Durusdinium</taxon>
    </lineage>
</organism>
<dbReference type="Proteomes" id="UP001642464">
    <property type="component" value="Unassembled WGS sequence"/>
</dbReference>